<sequence>MSNVVEIDGRRAAYRAGKITITESMSIPWVMRNHAHDRAEQIVFERKSSINTWVPVTWRQFYAEVRALARGLLALGVEPNDHIAIMSHSRYEFALFDQATWAVGAQLIPIYETDSTDQARWIVKDSQCRMAIAETPQIRDVLAPLLPELDHFEAIHVVEENAVEKISAKGSLALDPEIDRRIDATTADDLATIIYTSGTTGLPKGARLTHRNLLHVAINGPLDDGLSRIIGGMQRSLLALPMAHVFARFICLMSMYSGNVTGFAPDAKNLVSDVQSFRPTYILAVPRIFEKIYNAADAKAGKGLKLKLFRHFAKVAIEYSRALDKPGGPSLALKAEHRLGERLVYSSIRSILGGNLRNSISGGAPLGARLGHFFRGVGINVYEGYGLTETSAPTSVNTPHFMRIGSVGPAYPGCYVSVDDDGEILGKGDHIFVGYNNNSEATAAAFTEDGWFRTGDLGEIDDDGFIFITGRKKELIVTAGGKNVAPAVLEDRLRGHPLISQVVVVGDQKPFIGALVTLDSEMLPGWLRNHGLPEMSASEASEDPQVLAAIDRAIKRANDSVSRAESIRKFRILPIDFTVANGYMTPSMKVKRASVIRDFNEEIERIYAAG</sequence>
<dbReference type="OrthoDB" id="9803968at2"/>
<evidence type="ECO:0000256" key="1">
    <source>
        <dbReference type="ARBA" id="ARBA00006432"/>
    </source>
</evidence>
<evidence type="ECO:0000256" key="5">
    <source>
        <dbReference type="ARBA" id="ARBA00032875"/>
    </source>
</evidence>
<keyword evidence="4" id="KW-0443">Lipid metabolism</keyword>
<dbReference type="InterPro" id="IPR000873">
    <property type="entry name" value="AMP-dep_synth/lig_dom"/>
</dbReference>
<dbReference type="Pfam" id="PF23562">
    <property type="entry name" value="AMP-binding_C_3"/>
    <property type="match status" value="1"/>
</dbReference>
<dbReference type="Gene3D" id="3.40.50.12780">
    <property type="entry name" value="N-terminal domain of ligase-like"/>
    <property type="match status" value="1"/>
</dbReference>
<dbReference type="PROSITE" id="PS00455">
    <property type="entry name" value="AMP_BINDING"/>
    <property type="match status" value="1"/>
</dbReference>
<name>A0A179B107_9ACTO</name>
<dbReference type="PANTHER" id="PTHR43272:SF32">
    <property type="entry name" value="AMP-DEPENDENT SYNTHETASE_LIGASE DOMAIN-CONTAINING PROTEIN"/>
    <property type="match status" value="1"/>
</dbReference>
<keyword evidence="2 7" id="KW-0436">Ligase</keyword>
<evidence type="ECO:0000259" key="6">
    <source>
        <dbReference type="Pfam" id="PF00501"/>
    </source>
</evidence>
<dbReference type="Pfam" id="PF00501">
    <property type="entry name" value="AMP-binding"/>
    <property type="match status" value="1"/>
</dbReference>
<evidence type="ECO:0000313" key="8">
    <source>
        <dbReference type="Proteomes" id="UP000078368"/>
    </source>
</evidence>
<dbReference type="InterPro" id="IPR042099">
    <property type="entry name" value="ANL_N_sf"/>
</dbReference>
<dbReference type="AlphaFoldDB" id="A0A179B107"/>
<keyword evidence="3" id="KW-0276">Fatty acid metabolism</keyword>
<evidence type="ECO:0000256" key="3">
    <source>
        <dbReference type="ARBA" id="ARBA00022832"/>
    </source>
</evidence>
<comment type="caution">
    <text evidence="7">The sequence shown here is derived from an EMBL/GenBank/DDBJ whole genome shotgun (WGS) entry which is preliminary data.</text>
</comment>
<evidence type="ECO:0000256" key="4">
    <source>
        <dbReference type="ARBA" id="ARBA00023098"/>
    </source>
</evidence>
<dbReference type="InterPro" id="IPR020845">
    <property type="entry name" value="AMP-binding_CS"/>
</dbReference>
<comment type="similarity">
    <text evidence="1">Belongs to the ATP-dependent AMP-binding enzyme family.</text>
</comment>
<keyword evidence="8" id="KW-1185">Reference proteome</keyword>
<organism evidence="7 8">
    <name type="scientific">Peptidiphaga gingivicola</name>
    <dbReference type="NCBI Taxonomy" id="2741497"/>
    <lineage>
        <taxon>Bacteria</taxon>
        <taxon>Bacillati</taxon>
        <taxon>Actinomycetota</taxon>
        <taxon>Actinomycetes</taxon>
        <taxon>Actinomycetales</taxon>
        <taxon>Actinomycetaceae</taxon>
        <taxon>Peptidiphaga</taxon>
    </lineage>
</organism>
<feature type="domain" description="AMP-dependent synthetase/ligase" evidence="6">
    <location>
        <begin position="46"/>
        <end position="435"/>
    </location>
</feature>
<dbReference type="SUPFAM" id="SSF56801">
    <property type="entry name" value="Acetyl-CoA synthetase-like"/>
    <property type="match status" value="1"/>
</dbReference>
<dbReference type="GO" id="GO:0016020">
    <property type="term" value="C:membrane"/>
    <property type="evidence" value="ECO:0007669"/>
    <property type="project" value="TreeGrafter"/>
</dbReference>
<dbReference type="CDD" id="cd05907">
    <property type="entry name" value="VL_LC_FACS_like"/>
    <property type="match status" value="1"/>
</dbReference>
<dbReference type="PANTHER" id="PTHR43272">
    <property type="entry name" value="LONG-CHAIN-FATTY-ACID--COA LIGASE"/>
    <property type="match status" value="1"/>
</dbReference>
<gene>
    <name evidence="7" type="ORF">A4H34_09965</name>
</gene>
<dbReference type="EMBL" id="LVZK01000003">
    <property type="protein sequence ID" value="OAP85407.1"/>
    <property type="molecule type" value="Genomic_DNA"/>
</dbReference>
<protein>
    <recommendedName>
        <fullName evidence="5">Acyl-CoA synthetase</fullName>
    </recommendedName>
</protein>
<dbReference type="Proteomes" id="UP000078368">
    <property type="component" value="Unassembled WGS sequence"/>
</dbReference>
<dbReference type="RefSeq" id="WP_064231990.1">
    <property type="nucleotide sequence ID" value="NZ_LVZK01000003.1"/>
</dbReference>
<evidence type="ECO:0000256" key="2">
    <source>
        <dbReference type="ARBA" id="ARBA00022598"/>
    </source>
</evidence>
<dbReference type="GO" id="GO:0004467">
    <property type="term" value="F:long-chain fatty acid-CoA ligase activity"/>
    <property type="evidence" value="ECO:0007669"/>
    <property type="project" value="TreeGrafter"/>
</dbReference>
<dbReference type="STRING" id="1823756.A4H34_09965"/>
<accession>A0A179B107</accession>
<evidence type="ECO:0000313" key="7">
    <source>
        <dbReference type="EMBL" id="OAP85407.1"/>
    </source>
</evidence>
<reference evidence="7 8" key="1">
    <citation type="submission" date="2016-04" db="EMBL/GenBank/DDBJ databases">
        <title>Peptidophaga gingivicola gen. nov., sp. nov., isolated from human subgingival plaque.</title>
        <authorList>
            <person name="Beall C.J."/>
            <person name="Mokrzan E.M."/>
            <person name="Griffen A.L."/>
            <person name="Leys E.J."/>
        </authorList>
    </citation>
    <scope>NUCLEOTIDE SEQUENCE [LARGE SCALE GENOMIC DNA]</scope>
    <source>
        <strain evidence="7 8">BA112</strain>
    </source>
</reference>
<proteinExistence type="inferred from homology"/>